<dbReference type="AlphaFoldDB" id="A0A7Z7I973"/>
<dbReference type="EMBL" id="OCSU01000002">
    <property type="protein sequence ID" value="SOE81647.1"/>
    <property type="molecule type" value="Genomic_DNA"/>
</dbReference>
<sequence length="105" mass="11416">MRRAASAASICFFEARRETVAPAESAGLKLCSPAADKPDMKKKRLSSRDMHDAFAAAGETLALICRLRGINASDLPPDEVDAFWNMALDVAARKDPLPDEARRSI</sequence>
<evidence type="ECO:0000313" key="2">
    <source>
        <dbReference type="Proteomes" id="UP000219522"/>
    </source>
</evidence>
<name>A0A7Z7I973_9BURK</name>
<keyword evidence="2" id="KW-1185">Reference proteome</keyword>
<proteinExistence type="predicted"/>
<comment type="caution">
    <text evidence="1">The sequence shown here is derived from an EMBL/GenBank/DDBJ whole genome shotgun (WGS) entry which is preliminary data.</text>
</comment>
<gene>
    <name evidence="1" type="ORF">SAMN05446927_4937</name>
</gene>
<reference evidence="1 2" key="1">
    <citation type="submission" date="2017-09" db="EMBL/GenBank/DDBJ databases">
        <authorList>
            <person name="Varghese N."/>
            <person name="Submissions S."/>
        </authorList>
    </citation>
    <scope>NUCLEOTIDE SEQUENCE [LARGE SCALE GENOMIC DNA]</scope>
    <source>
        <strain evidence="1 2">OK806</strain>
    </source>
</reference>
<protein>
    <submittedName>
        <fullName evidence="1">Uncharacterized protein</fullName>
    </submittedName>
</protein>
<accession>A0A7Z7I973</accession>
<dbReference type="Proteomes" id="UP000219522">
    <property type="component" value="Unassembled WGS sequence"/>
</dbReference>
<evidence type="ECO:0000313" key="1">
    <source>
        <dbReference type="EMBL" id="SOE81647.1"/>
    </source>
</evidence>
<organism evidence="1 2">
    <name type="scientific">Caballeronia arationis</name>
    <dbReference type="NCBI Taxonomy" id="1777142"/>
    <lineage>
        <taxon>Bacteria</taxon>
        <taxon>Pseudomonadati</taxon>
        <taxon>Pseudomonadota</taxon>
        <taxon>Betaproteobacteria</taxon>
        <taxon>Burkholderiales</taxon>
        <taxon>Burkholderiaceae</taxon>
        <taxon>Caballeronia</taxon>
    </lineage>
</organism>